<feature type="region of interest" description="Disordered" evidence="6">
    <location>
        <begin position="298"/>
        <end position="323"/>
    </location>
</feature>
<reference evidence="8 9" key="1">
    <citation type="submission" date="2019-04" db="EMBL/GenBank/DDBJ databases">
        <title>Chromosome genome assembly for Takifugu flavidus.</title>
        <authorList>
            <person name="Xiao S."/>
        </authorList>
    </citation>
    <scope>NUCLEOTIDE SEQUENCE [LARGE SCALE GENOMIC DNA]</scope>
    <source>
        <strain evidence="8">HTHZ2018</strain>
        <tissue evidence="8">Muscle</tissue>
    </source>
</reference>
<dbReference type="PANTHER" id="PTHR12081:SF19">
    <property type="entry name" value="TRANSCRIPTION FACTOR E2F6"/>
    <property type="match status" value="1"/>
</dbReference>
<dbReference type="GO" id="GO:0000978">
    <property type="term" value="F:RNA polymerase II cis-regulatory region sequence-specific DNA binding"/>
    <property type="evidence" value="ECO:0007669"/>
    <property type="project" value="InterPro"/>
</dbReference>
<feature type="compositionally biased region" description="Polar residues" evidence="6">
    <location>
        <begin position="298"/>
        <end position="309"/>
    </location>
</feature>
<evidence type="ECO:0000256" key="6">
    <source>
        <dbReference type="SAM" id="MobiDB-lite"/>
    </source>
</evidence>
<dbReference type="SUPFAM" id="SSF144074">
    <property type="entry name" value="E2F-DP heterodimerization region"/>
    <property type="match status" value="1"/>
</dbReference>
<organism evidence="8 9">
    <name type="scientific">Takifugu flavidus</name>
    <name type="common">sansaifugu</name>
    <dbReference type="NCBI Taxonomy" id="433684"/>
    <lineage>
        <taxon>Eukaryota</taxon>
        <taxon>Metazoa</taxon>
        <taxon>Chordata</taxon>
        <taxon>Craniata</taxon>
        <taxon>Vertebrata</taxon>
        <taxon>Euteleostomi</taxon>
        <taxon>Actinopterygii</taxon>
        <taxon>Neopterygii</taxon>
        <taxon>Teleostei</taxon>
        <taxon>Neoteleostei</taxon>
        <taxon>Acanthomorphata</taxon>
        <taxon>Eupercaria</taxon>
        <taxon>Tetraodontiformes</taxon>
        <taxon>Tetradontoidea</taxon>
        <taxon>Tetraodontidae</taxon>
        <taxon>Takifugu</taxon>
    </lineage>
</organism>
<dbReference type="SUPFAM" id="SSF46785">
    <property type="entry name" value="Winged helix' DNA-binding domain"/>
    <property type="match status" value="1"/>
</dbReference>
<dbReference type="GO" id="GO:0090575">
    <property type="term" value="C:RNA polymerase II transcription regulator complex"/>
    <property type="evidence" value="ECO:0007669"/>
    <property type="project" value="TreeGrafter"/>
</dbReference>
<dbReference type="Gene3D" id="1.10.10.10">
    <property type="entry name" value="Winged helix-like DNA-binding domain superfamily/Winged helix DNA-binding domain"/>
    <property type="match status" value="1"/>
</dbReference>
<dbReference type="GO" id="GO:0046983">
    <property type="term" value="F:protein dimerization activity"/>
    <property type="evidence" value="ECO:0007669"/>
    <property type="project" value="InterPro"/>
</dbReference>
<evidence type="ECO:0000256" key="2">
    <source>
        <dbReference type="ARBA" id="ARBA00023015"/>
    </source>
</evidence>
<dbReference type="CDD" id="cd14660">
    <property type="entry name" value="E2F_DD"/>
    <property type="match status" value="1"/>
</dbReference>
<evidence type="ECO:0000313" key="9">
    <source>
        <dbReference type="Proteomes" id="UP000324091"/>
    </source>
</evidence>
<feature type="region of interest" description="Disordered" evidence="6">
    <location>
        <begin position="19"/>
        <end position="66"/>
    </location>
</feature>
<comment type="caution">
    <text evidence="8">The sequence shown here is derived from an EMBL/GenBank/DDBJ whole genome shotgun (WGS) entry which is preliminary data.</text>
</comment>
<evidence type="ECO:0000313" key="8">
    <source>
        <dbReference type="EMBL" id="TWW68500.1"/>
    </source>
</evidence>
<dbReference type="Gene3D" id="6.10.250.540">
    <property type="match status" value="1"/>
</dbReference>
<dbReference type="InterPro" id="IPR003316">
    <property type="entry name" value="E2F_WHTH_DNA-bd_dom"/>
</dbReference>
<sequence length="323" mass="37200">MDRGESQFIGDCFLPVDISDGQVRPDATPVIRFESTDEEEDNDIKDEEGMSSEPEGLSKAPRKGFPLTDRTTIKRYSRSKMSLHLLTRRFLQLMQEAPGCSVDLTHVTTRLQTHRRRLYDITSTLYGIQVIEKESKNRVRWIGKHPISVFLSNKCTELQRLKQVESTLDGLIKRCAQQLFDMTDNLKYSTYPWGRLSSLFIHWKSRKIFLYLLFTWAYVTHEDIRLLQTFQEQTVIAVRAPEESKLEIPVPTEDSVQVHLTANRQPFIVLTCELGSGHDADGSACFLDLEESRIRTKIQSTDSRGSTQDMLPLRHQEAPHILT</sequence>
<evidence type="ECO:0000256" key="5">
    <source>
        <dbReference type="RuleBase" id="RU003796"/>
    </source>
</evidence>
<name>A0A5C6NQS4_9TELE</name>
<dbReference type="SMART" id="SM01372">
    <property type="entry name" value="E2F_TDP"/>
    <property type="match status" value="1"/>
</dbReference>
<keyword evidence="3 5" id="KW-0238">DNA-binding</keyword>
<evidence type="ECO:0000259" key="7">
    <source>
        <dbReference type="SMART" id="SM01372"/>
    </source>
</evidence>
<evidence type="ECO:0000256" key="3">
    <source>
        <dbReference type="ARBA" id="ARBA00023125"/>
    </source>
</evidence>
<proteinExistence type="inferred from homology"/>
<feature type="compositionally biased region" description="Acidic residues" evidence="6">
    <location>
        <begin position="36"/>
        <end position="50"/>
    </location>
</feature>
<dbReference type="Pfam" id="PF16421">
    <property type="entry name" value="E2F_CC-MB"/>
    <property type="match status" value="1"/>
</dbReference>
<gene>
    <name evidence="8" type="ORF">D4764_19G0002980</name>
</gene>
<accession>A0A5C6NQS4</accession>
<dbReference type="PANTHER" id="PTHR12081">
    <property type="entry name" value="TRANSCRIPTION FACTOR E2F"/>
    <property type="match status" value="1"/>
</dbReference>
<dbReference type="InterPro" id="IPR032198">
    <property type="entry name" value="E2F_CC-MB"/>
</dbReference>
<keyword evidence="9" id="KW-1185">Reference proteome</keyword>
<evidence type="ECO:0000256" key="4">
    <source>
        <dbReference type="ARBA" id="ARBA00023163"/>
    </source>
</evidence>
<feature type="domain" description="E2F/DP family winged-helix DNA-binding" evidence="7">
    <location>
        <begin position="78"/>
        <end position="143"/>
    </location>
</feature>
<comment type="similarity">
    <text evidence="1 5">Belongs to the E2F/DP family.</text>
</comment>
<dbReference type="AlphaFoldDB" id="A0A5C6NQS4"/>
<comment type="subcellular location">
    <subcellularLocation>
        <location evidence="5">Nucleus</location>
    </subcellularLocation>
</comment>
<dbReference type="GO" id="GO:0000981">
    <property type="term" value="F:DNA-binding transcription factor activity, RNA polymerase II-specific"/>
    <property type="evidence" value="ECO:0007669"/>
    <property type="project" value="TreeGrafter"/>
</dbReference>
<evidence type="ECO:0000256" key="1">
    <source>
        <dbReference type="ARBA" id="ARBA00010940"/>
    </source>
</evidence>
<dbReference type="Pfam" id="PF02319">
    <property type="entry name" value="WHD_E2F_TDP"/>
    <property type="match status" value="1"/>
</dbReference>
<dbReference type="EMBL" id="RHFK02000011">
    <property type="protein sequence ID" value="TWW68500.1"/>
    <property type="molecule type" value="Genomic_DNA"/>
</dbReference>
<feature type="compositionally biased region" description="Basic and acidic residues" evidence="6">
    <location>
        <begin position="312"/>
        <end position="323"/>
    </location>
</feature>
<keyword evidence="2 5" id="KW-0805">Transcription regulation</keyword>
<dbReference type="InterPro" id="IPR036388">
    <property type="entry name" value="WH-like_DNA-bd_sf"/>
</dbReference>
<protein>
    <submittedName>
        <fullName evidence="8">Transcription factor E2F6</fullName>
    </submittedName>
</protein>
<keyword evidence="4 5" id="KW-0804">Transcription</keyword>
<dbReference type="InterPro" id="IPR015633">
    <property type="entry name" value="E2F"/>
</dbReference>
<dbReference type="InterPro" id="IPR037241">
    <property type="entry name" value="E2F-DP_heterodim"/>
</dbReference>
<dbReference type="Proteomes" id="UP000324091">
    <property type="component" value="Chromosome 19"/>
</dbReference>
<dbReference type="InterPro" id="IPR036390">
    <property type="entry name" value="WH_DNA-bd_sf"/>
</dbReference>
<keyword evidence="5" id="KW-0539">Nucleus</keyword>